<dbReference type="Pfam" id="PF06742">
    <property type="entry name" value="DUF1214"/>
    <property type="match status" value="1"/>
</dbReference>
<keyword evidence="4" id="KW-1185">Reference proteome</keyword>
<feature type="domain" description="DUF1214" evidence="2">
    <location>
        <begin position="74"/>
        <end position="175"/>
    </location>
</feature>
<feature type="transmembrane region" description="Helical" evidence="1">
    <location>
        <begin position="7"/>
        <end position="29"/>
    </location>
</feature>
<reference evidence="3 4" key="1">
    <citation type="journal article" date="2016" name="Int. J. Syst. Evol. Microbiol.">
        <title>Pyruvatibacter mobilis gen. nov., sp. nov., a marine bacterium from the culture broth of Picochlorum sp. 122.</title>
        <authorList>
            <person name="Wang G."/>
            <person name="Tang M."/>
            <person name="Wu H."/>
            <person name="Dai S."/>
            <person name="Li T."/>
            <person name="Chen C."/>
            <person name="He H."/>
            <person name="Fan J."/>
            <person name="Xiang W."/>
            <person name="Li X."/>
        </authorList>
    </citation>
    <scope>NUCLEOTIDE SEQUENCE [LARGE SCALE GENOMIC DNA]</scope>
    <source>
        <strain evidence="3 4">GYP-11</strain>
    </source>
</reference>
<evidence type="ECO:0000259" key="2">
    <source>
        <dbReference type="Pfam" id="PF06742"/>
    </source>
</evidence>
<dbReference type="InterPro" id="IPR012038">
    <property type="entry name" value="UCP009471"/>
</dbReference>
<protein>
    <submittedName>
        <fullName evidence="3">DUF1214 domain-containing protein</fullName>
    </submittedName>
</protein>
<dbReference type="PIRSF" id="PIRSF009471">
    <property type="entry name" value="UCP009471"/>
    <property type="match status" value="1"/>
</dbReference>
<evidence type="ECO:0000256" key="1">
    <source>
        <dbReference type="SAM" id="Phobius"/>
    </source>
</evidence>
<dbReference type="EMBL" id="WXYQ01000005">
    <property type="protein sequence ID" value="NBG95364.1"/>
    <property type="molecule type" value="Genomic_DNA"/>
</dbReference>
<evidence type="ECO:0000313" key="3">
    <source>
        <dbReference type="EMBL" id="NBG95364.1"/>
    </source>
</evidence>
<comment type="caution">
    <text evidence="3">The sequence shown here is derived from an EMBL/GenBank/DDBJ whole genome shotgun (WGS) entry which is preliminary data.</text>
</comment>
<dbReference type="Proteomes" id="UP000470384">
    <property type="component" value="Unassembled WGS sequence"/>
</dbReference>
<name>A0A845QA75_9HYPH</name>
<dbReference type="AlphaFoldDB" id="A0A845QA75"/>
<dbReference type="InterPro" id="IPR037049">
    <property type="entry name" value="DUF1214_C_sf"/>
</dbReference>
<sequence>MSGFPKLLKIAGVVVFALVAGIGSAWWSILGAMSATGIQNGAWYTSTAIGSQASDPYMRAQIALTGLLALTKAEAIYFTATEDDDGNALSGNCTYEVTGRSFAARWWSLTAYGDDHYLIDNPADRYSYNVASLGLRFAPLAKWQLTVSAEPREMNWLPVDTDSFFSLTLRLYNPSPDIVADPGAVRLPSIRKVACTPEAEGTADWTTEPEAAS</sequence>
<keyword evidence="1" id="KW-0812">Transmembrane</keyword>
<organism evidence="3 4">
    <name type="scientific">Pyruvatibacter mobilis</name>
    <dbReference type="NCBI Taxonomy" id="1712261"/>
    <lineage>
        <taxon>Bacteria</taxon>
        <taxon>Pseudomonadati</taxon>
        <taxon>Pseudomonadota</taxon>
        <taxon>Alphaproteobacteria</taxon>
        <taxon>Hyphomicrobiales</taxon>
        <taxon>Parvibaculaceae</taxon>
        <taxon>Pyruvatibacter</taxon>
    </lineage>
</organism>
<dbReference type="GeneID" id="300655171"/>
<evidence type="ECO:0000313" key="4">
    <source>
        <dbReference type="Proteomes" id="UP000470384"/>
    </source>
</evidence>
<dbReference type="PANTHER" id="PTHR36509:SF2">
    <property type="entry name" value="BLL3101 PROTEIN"/>
    <property type="match status" value="1"/>
</dbReference>
<accession>A0A845QA75</accession>
<proteinExistence type="predicted"/>
<dbReference type="OrthoDB" id="7837485at2"/>
<keyword evidence="1" id="KW-1133">Transmembrane helix</keyword>
<gene>
    <name evidence="3" type="ORF">GTQ45_06425</name>
</gene>
<dbReference type="Gene3D" id="2.60.120.600">
    <property type="entry name" value="Domain of unknown function DUF1214, C-terminal domain"/>
    <property type="match status" value="1"/>
</dbReference>
<dbReference type="InterPro" id="IPR010621">
    <property type="entry name" value="DUF1214"/>
</dbReference>
<dbReference type="PANTHER" id="PTHR36509">
    <property type="entry name" value="BLL3101 PROTEIN"/>
    <property type="match status" value="1"/>
</dbReference>
<keyword evidence="1" id="KW-0472">Membrane</keyword>
<dbReference type="RefSeq" id="WP_160587363.1">
    <property type="nucleotide sequence ID" value="NZ_BMHN01000001.1"/>
</dbReference>
<dbReference type="SUPFAM" id="SSF160935">
    <property type="entry name" value="VPA0735-like"/>
    <property type="match status" value="1"/>
</dbReference>